<dbReference type="WBParaSite" id="GPLIN_000111300">
    <property type="protein sequence ID" value="GPLIN_000111300"/>
    <property type="gene ID" value="GPLIN_000111300"/>
</dbReference>
<sequence length="316" mass="36214">MINVCADVWLTIFAFFCPAEVGLKFALLSYGFNGLVATHFKTRKWASLAWLKIIDRSRMIKENIDADFNNYKMCGTFPIPKQPVPASLRGFNRIYILPNRCWNVFGQEIWPLLLPYISSFNICVGHHFSNLRHFISPTILRDCAHLRWVYASPSLDRLFPVLEHPADDGPEASPAQALFKWLHTARADGLPKVLNWLEMEHTRTASRAVEILKQEFLNASSTSGVSYIVYFECSSRKINPFVLENAQTREQLTLQHHLTAFSIKRSPIFGDKKQWDGWLLEAGYKRWACLNNMIIIEITDANIGPLSLPVNVKKCK</sequence>
<evidence type="ECO:0000313" key="2">
    <source>
        <dbReference type="WBParaSite" id="GPLIN_000111300"/>
    </source>
</evidence>
<reference evidence="2" key="2">
    <citation type="submission" date="2016-06" db="UniProtKB">
        <authorList>
            <consortium name="WormBaseParasite"/>
        </authorList>
    </citation>
    <scope>IDENTIFICATION</scope>
</reference>
<protein>
    <submittedName>
        <fullName evidence="2">FBA_2 domain-containing protein</fullName>
    </submittedName>
</protein>
<evidence type="ECO:0000313" key="1">
    <source>
        <dbReference type="Proteomes" id="UP000050741"/>
    </source>
</evidence>
<accession>A0A183BKI2</accession>
<proteinExistence type="predicted"/>
<dbReference type="Proteomes" id="UP000050741">
    <property type="component" value="Unassembled WGS sequence"/>
</dbReference>
<keyword evidence="1" id="KW-1185">Reference proteome</keyword>
<reference evidence="1" key="1">
    <citation type="submission" date="2014-05" db="EMBL/GenBank/DDBJ databases">
        <title>The genome and life-stage specific transcriptomes of Globodera pallida elucidate key aspects of plant parasitism by a cyst nematode.</title>
        <authorList>
            <person name="Cotton J.A."/>
            <person name="Lilley C.J."/>
            <person name="Jones L.M."/>
            <person name="Kikuchi T."/>
            <person name="Reid A.J."/>
            <person name="Thorpe P."/>
            <person name="Tsai I.J."/>
            <person name="Beasley H."/>
            <person name="Blok V."/>
            <person name="Cock P.J.A."/>
            <person name="Van den Akker S.E."/>
            <person name="Holroyd N."/>
            <person name="Hunt M."/>
            <person name="Mantelin S."/>
            <person name="Naghra H."/>
            <person name="Pain A."/>
            <person name="Palomares-Rius J.E."/>
            <person name="Zarowiecki M."/>
            <person name="Berriman M."/>
            <person name="Jones J.T."/>
            <person name="Urwin P.E."/>
        </authorList>
    </citation>
    <scope>NUCLEOTIDE SEQUENCE [LARGE SCALE GENOMIC DNA]</scope>
    <source>
        <strain evidence="1">Lindley</strain>
    </source>
</reference>
<name>A0A183BKI2_GLOPA</name>
<dbReference type="AlphaFoldDB" id="A0A183BKI2"/>
<organism evidence="1 2">
    <name type="scientific">Globodera pallida</name>
    <name type="common">Potato cyst nematode worm</name>
    <name type="synonym">Heterodera pallida</name>
    <dbReference type="NCBI Taxonomy" id="36090"/>
    <lineage>
        <taxon>Eukaryota</taxon>
        <taxon>Metazoa</taxon>
        <taxon>Ecdysozoa</taxon>
        <taxon>Nematoda</taxon>
        <taxon>Chromadorea</taxon>
        <taxon>Rhabditida</taxon>
        <taxon>Tylenchina</taxon>
        <taxon>Tylenchomorpha</taxon>
        <taxon>Tylenchoidea</taxon>
        <taxon>Heteroderidae</taxon>
        <taxon>Heteroderinae</taxon>
        <taxon>Globodera</taxon>
    </lineage>
</organism>